<name>A0A1C7IB86_9FIRM</name>
<organism evidence="2 3">
    <name type="scientific">Blautia pseudococcoides</name>
    <dbReference type="NCBI Taxonomy" id="1796616"/>
    <lineage>
        <taxon>Bacteria</taxon>
        <taxon>Bacillati</taxon>
        <taxon>Bacillota</taxon>
        <taxon>Clostridia</taxon>
        <taxon>Lachnospirales</taxon>
        <taxon>Lachnospiraceae</taxon>
        <taxon>Blautia</taxon>
    </lineage>
</organism>
<gene>
    <name evidence="2" type="ORF">A4V09_14870</name>
</gene>
<keyword evidence="3" id="KW-1185">Reference proteome</keyword>
<accession>A0A1C7IB86</accession>
<dbReference type="AlphaFoldDB" id="A0A1C7IB86"/>
<dbReference type="EMBL" id="CP015405">
    <property type="protein sequence ID" value="ANU76926.1"/>
    <property type="molecule type" value="Genomic_DNA"/>
</dbReference>
<keyword evidence="1" id="KW-0175">Coiled coil</keyword>
<sequence length="59" mass="6776">MKAVLDRYAGFIRAAARATSPMLNGAKLPKMDTLKEECRKLTAEKKELYAEYREVRRSV</sequence>
<protein>
    <submittedName>
        <fullName evidence="2">Uncharacterized protein</fullName>
    </submittedName>
</protein>
<dbReference type="RefSeq" id="WP_065543079.1">
    <property type="nucleotide sequence ID" value="NZ_CP015405.2"/>
</dbReference>
<evidence type="ECO:0000256" key="1">
    <source>
        <dbReference type="SAM" id="Coils"/>
    </source>
</evidence>
<proteinExistence type="predicted"/>
<dbReference type="Proteomes" id="UP000092574">
    <property type="component" value="Chromosome"/>
</dbReference>
<evidence type="ECO:0000313" key="2">
    <source>
        <dbReference type="EMBL" id="ANU76926.1"/>
    </source>
</evidence>
<evidence type="ECO:0000313" key="3">
    <source>
        <dbReference type="Proteomes" id="UP000092574"/>
    </source>
</evidence>
<dbReference type="OrthoDB" id="9763513at2"/>
<feature type="coiled-coil region" evidence="1">
    <location>
        <begin position="31"/>
        <end position="58"/>
    </location>
</feature>
<dbReference type="STRING" id="1796616.A4V09_14870"/>
<reference evidence="2" key="1">
    <citation type="submission" date="2017-04" db="EMBL/GenBank/DDBJ databases">
        <title>Complete Genome Sequences of Twelve Strains of a Stable Defined Moderately Diverse Mouse Microbiota 2 (sDMDMm2).</title>
        <authorList>
            <person name="Uchimura Y."/>
            <person name="Wyss M."/>
            <person name="Brugiroux S."/>
            <person name="Limenitakis J.P."/>
            <person name="Stecher B."/>
            <person name="McCoy K.D."/>
            <person name="Macpherson A.J."/>
        </authorList>
    </citation>
    <scope>NUCLEOTIDE SEQUENCE</scope>
    <source>
        <strain evidence="2">YL58</strain>
    </source>
</reference>
<dbReference type="KEGG" id="byl:A4V09_14870"/>